<name>A0ABU9VVC8_9CLOT</name>
<comment type="caution">
    <text evidence="3">The sequence shown here is derived from an EMBL/GenBank/DDBJ whole genome shotgun (WGS) entry which is preliminary data.</text>
</comment>
<dbReference type="InterPro" id="IPR039424">
    <property type="entry name" value="SBP_5"/>
</dbReference>
<dbReference type="Gene3D" id="3.40.190.10">
    <property type="entry name" value="Periplasmic binding protein-like II"/>
    <property type="match status" value="1"/>
</dbReference>
<feature type="region of interest" description="Disordered" evidence="1">
    <location>
        <begin position="49"/>
        <end position="71"/>
    </location>
</feature>
<dbReference type="Proteomes" id="UP001407405">
    <property type="component" value="Unassembled WGS sequence"/>
</dbReference>
<dbReference type="CDD" id="cd00995">
    <property type="entry name" value="PBP2_NikA_DppA_OppA_like"/>
    <property type="match status" value="1"/>
</dbReference>
<dbReference type="Gene3D" id="3.10.105.10">
    <property type="entry name" value="Dipeptide-binding Protein, Domain 3"/>
    <property type="match status" value="1"/>
</dbReference>
<accession>A0ABU9VVC8</accession>
<feature type="domain" description="Solute-binding protein family 5" evidence="2">
    <location>
        <begin position="117"/>
        <end position="474"/>
    </location>
</feature>
<evidence type="ECO:0000313" key="3">
    <source>
        <dbReference type="EMBL" id="MEN1761127.1"/>
    </source>
</evidence>
<dbReference type="RefSeq" id="WP_343186440.1">
    <property type="nucleotide sequence ID" value="NZ_JBCITM010000012.1"/>
</dbReference>
<dbReference type="SUPFAM" id="SSF53850">
    <property type="entry name" value="Periplasmic binding protein-like II"/>
    <property type="match status" value="1"/>
</dbReference>
<dbReference type="Pfam" id="PF00496">
    <property type="entry name" value="SBP_bac_5"/>
    <property type="match status" value="1"/>
</dbReference>
<proteinExistence type="predicted"/>
<feature type="compositionally biased region" description="Low complexity" evidence="1">
    <location>
        <begin position="49"/>
        <end position="70"/>
    </location>
</feature>
<evidence type="ECO:0000256" key="1">
    <source>
        <dbReference type="SAM" id="MobiDB-lite"/>
    </source>
</evidence>
<protein>
    <submittedName>
        <fullName evidence="3">ABC transporter substrate-binding protein</fullName>
    </submittedName>
</protein>
<gene>
    <name evidence="3" type="ORF">AAIG11_11610</name>
</gene>
<dbReference type="PANTHER" id="PTHR30290">
    <property type="entry name" value="PERIPLASMIC BINDING COMPONENT OF ABC TRANSPORTER"/>
    <property type="match status" value="1"/>
</dbReference>
<dbReference type="InterPro" id="IPR000914">
    <property type="entry name" value="SBP_5_dom"/>
</dbReference>
<sequence length="557" mass="61905">MKQLSLVPLRKTNQLPTNVFHGKQPFTLLLTLLLAMMLLITGCSPAAPAAANEPAGTPAAESTAPAVAEANTPVDPDAEIVLAGRRNLAPGERDAYYCSSILFVWEPLVSQDSNASPIPGLAEDWEMSEDGHQWTFHLRQGVTFHDGTPFDADAVLANFERMGGEVKTSSFYPLHVDTHYPNLQEVLKVDDHTVQLVFSQPAPTQLYNMVNFGSAMYSPHNFSEDGYFNGLAQGTGPFRLVENVLDEYLVLERNEDYYGEKAVANTIRIRVIPDVDTRFAAMKAEEIMGVLDLSAITPALAEELVKDERFGLSSTKSTMIRFLIPNGTTFPFDDVRMRQAASLIIDRETFVNELHHGFGTPTTNILNYSTPFYHDIPVTYDPEKAKTLAAEVLGDQRVPITFYVNGGEPLQKTEAELLSVWFSEIGLDATIQVMEWTAVREEMKAGTHHLARAQQGLSNSEAATIFRRFMLPDGDQNVGYRLGYDNPRVNELMAAVDGELNLDRRHAIYQEIQEISAEEQPIIPLFNDVTLLVFNKKLANYDAQVYGLDLPAIGWAE</sequence>
<evidence type="ECO:0000259" key="2">
    <source>
        <dbReference type="Pfam" id="PF00496"/>
    </source>
</evidence>
<evidence type="ECO:0000313" key="4">
    <source>
        <dbReference type="Proteomes" id="UP001407405"/>
    </source>
</evidence>
<organism evidence="3 4">
    <name type="scientific">Anoxynatronum sibiricum</name>
    <dbReference type="NCBI Taxonomy" id="210623"/>
    <lineage>
        <taxon>Bacteria</taxon>
        <taxon>Bacillati</taxon>
        <taxon>Bacillota</taxon>
        <taxon>Clostridia</taxon>
        <taxon>Eubacteriales</taxon>
        <taxon>Clostridiaceae</taxon>
        <taxon>Anoxynatronum</taxon>
    </lineage>
</organism>
<dbReference type="EMBL" id="JBCITM010000012">
    <property type="protein sequence ID" value="MEN1761127.1"/>
    <property type="molecule type" value="Genomic_DNA"/>
</dbReference>
<reference evidence="3 4" key="1">
    <citation type="submission" date="2024-04" db="EMBL/GenBank/DDBJ databases">
        <title>Genome sequencing and metabolic network reconstruction of aminoacids and betaine degradation by Anoxynatronum sibiricum.</title>
        <authorList>
            <person name="Detkova E.N."/>
            <person name="Boltjanskaja Y.V."/>
            <person name="Mardanov A.V."/>
            <person name="Kevbrin V."/>
        </authorList>
    </citation>
    <scope>NUCLEOTIDE SEQUENCE [LARGE SCALE GENOMIC DNA]</scope>
    <source>
        <strain evidence="3 4">Z-7981</strain>
    </source>
</reference>
<keyword evidence="4" id="KW-1185">Reference proteome</keyword>